<evidence type="ECO:0000256" key="1">
    <source>
        <dbReference type="ARBA" id="ARBA00001400"/>
    </source>
</evidence>
<evidence type="ECO:0000259" key="12">
    <source>
        <dbReference type="SMART" id="SM00986"/>
    </source>
</evidence>
<proteinExistence type="inferred from homology"/>
<evidence type="ECO:0000256" key="10">
    <source>
        <dbReference type="ARBA" id="ARBA00023014"/>
    </source>
</evidence>
<dbReference type="InterPro" id="IPR051536">
    <property type="entry name" value="UDG_Type-4/5"/>
</dbReference>
<protein>
    <recommendedName>
        <fullName evidence="4">Type-4 uracil-DNA glycosylase</fullName>
        <ecNumber evidence="3">3.2.2.27</ecNumber>
    </recommendedName>
</protein>
<evidence type="ECO:0000256" key="4">
    <source>
        <dbReference type="ARBA" id="ARBA00019403"/>
    </source>
</evidence>
<gene>
    <name evidence="13" type="ORF">K3X48_11375</name>
</gene>
<accession>A0A9Q9HBC8</accession>
<dbReference type="EMBL" id="CP080776">
    <property type="protein sequence ID" value="UWP96968.1"/>
    <property type="molecule type" value="Genomic_DNA"/>
</dbReference>
<comment type="catalytic activity">
    <reaction evidence="1">
        <text>Hydrolyzes single-stranded DNA or mismatched double-stranded DNA and polynucleotides, releasing free uracil.</text>
        <dbReference type="EC" id="3.2.2.27"/>
    </reaction>
</comment>
<evidence type="ECO:0000256" key="3">
    <source>
        <dbReference type="ARBA" id="ARBA00012030"/>
    </source>
</evidence>
<dbReference type="Pfam" id="PF03167">
    <property type="entry name" value="UDG"/>
    <property type="match status" value="1"/>
</dbReference>
<dbReference type="GO" id="GO:0006281">
    <property type="term" value="P:DNA repair"/>
    <property type="evidence" value="ECO:0007669"/>
    <property type="project" value="UniProtKB-KW"/>
</dbReference>
<keyword evidence="10" id="KW-0411">Iron-sulfur</keyword>
<evidence type="ECO:0000313" key="13">
    <source>
        <dbReference type="EMBL" id="UWP96968.1"/>
    </source>
</evidence>
<comment type="similarity">
    <text evidence="2">Belongs to the uracil-DNA glycosylase (UDG) superfamily. Type 4 (UDGa) family.</text>
</comment>
<evidence type="ECO:0000256" key="2">
    <source>
        <dbReference type="ARBA" id="ARBA00006521"/>
    </source>
</evidence>
<dbReference type="InterPro" id="IPR036895">
    <property type="entry name" value="Uracil-DNA_glycosylase-like_sf"/>
</dbReference>
<organism evidence="13 14">
    <name type="scientific">Aliiroseovarius crassostreae</name>
    <dbReference type="NCBI Taxonomy" id="154981"/>
    <lineage>
        <taxon>Bacteria</taxon>
        <taxon>Pseudomonadati</taxon>
        <taxon>Pseudomonadota</taxon>
        <taxon>Alphaproteobacteria</taxon>
        <taxon>Rhodobacterales</taxon>
        <taxon>Paracoccaceae</taxon>
        <taxon>Aliiroseovarius</taxon>
    </lineage>
</organism>
<dbReference type="EC" id="3.2.2.27" evidence="3"/>
<dbReference type="RefSeq" id="WP_259806879.1">
    <property type="nucleotide sequence ID" value="NZ_CP080776.1"/>
</dbReference>
<reference evidence="13" key="1">
    <citation type="submission" date="2021-08" db="EMBL/GenBank/DDBJ databases">
        <authorList>
            <person name="Nwanade C."/>
            <person name="Wang M."/>
            <person name="Masoudi A."/>
            <person name="Yu Z."/>
            <person name="Liu J."/>
        </authorList>
    </citation>
    <scope>NUCLEOTIDE SEQUENCE</scope>
    <source>
        <strain evidence="13">S056</strain>
    </source>
</reference>
<dbReference type="CDD" id="cd10030">
    <property type="entry name" value="UDG-F4_TTUDGA_SPO1dp_like"/>
    <property type="match status" value="1"/>
</dbReference>
<dbReference type="AlphaFoldDB" id="A0A9Q9HBC8"/>
<evidence type="ECO:0000256" key="11">
    <source>
        <dbReference type="ARBA" id="ARBA00023204"/>
    </source>
</evidence>
<dbReference type="GO" id="GO:0051539">
    <property type="term" value="F:4 iron, 4 sulfur cluster binding"/>
    <property type="evidence" value="ECO:0007669"/>
    <property type="project" value="UniProtKB-KW"/>
</dbReference>
<sequence>MESPALSDLDWHIARAHLDWQVELGVTDAICDTPINRYELEARKPKTAAPTPLAAPPARVLEPEVDWVARAKEAAARAQDLEALRAALEAFDGCDLKKGARNTVLADGNPAARVMIIGEAPGRDEDIQGKPLVGRAGGLLDRMFAAINMGRTAPLSKDALYITNVMPWRPPQNRDPSPEEMAMMVPFLQRHVQLVAPELIVLMGNTPCQAVLGKRGITRMRGRWEEAWHKPILPMFHPAYLLRNPAAKREAWADLLELQARLRDL</sequence>
<evidence type="ECO:0000256" key="8">
    <source>
        <dbReference type="ARBA" id="ARBA00022801"/>
    </source>
</evidence>
<dbReference type="Proteomes" id="UP001057991">
    <property type="component" value="Chromosome"/>
</dbReference>
<keyword evidence="8" id="KW-0378">Hydrolase</keyword>
<evidence type="ECO:0000256" key="7">
    <source>
        <dbReference type="ARBA" id="ARBA00022763"/>
    </source>
</evidence>
<keyword evidence="5" id="KW-0004">4Fe-4S</keyword>
<evidence type="ECO:0000313" key="14">
    <source>
        <dbReference type="Proteomes" id="UP001057991"/>
    </source>
</evidence>
<dbReference type="NCBIfam" id="TIGR00758">
    <property type="entry name" value="UDG_fam4"/>
    <property type="match status" value="1"/>
</dbReference>
<dbReference type="Gene3D" id="3.40.470.10">
    <property type="entry name" value="Uracil-DNA glycosylase-like domain"/>
    <property type="match status" value="1"/>
</dbReference>
<feature type="domain" description="Uracil-DNA glycosylase-like" evidence="12">
    <location>
        <begin position="105"/>
        <end position="256"/>
    </location>
</feature>
<evidence type="ECO:0000256" key="6">
    <source>
        <dbReference type="ARBA" id="ARBA00022723"/>
    </source>
</evidence>
<evidence type="ECO:0000256" key="5">
    <source>
        <dbReference type="ARBA" id="ARBA00022485"/>
    </source>
</evidence>
<dbReference type="GO" id="GO:0004844">
    <property type="term" value="F:uracil DNA N-glycosylase activity"/>
    <property type="evidence" value="ECO:0007669"/>
    <property type="project" value="UniProtKB-EC"/>
</dbReference>
<keyword evidence="9" id="KW-0408">Iron</keyword>
<evidence type="ECO:0000256" key="9">
    <source>
        <dbReference type="ARBA" id="ARBA00023004"/>
    </source>
</evidence>
<dbReference type="PANTHER" id="PTHR33693">
    <property type="entry name" value="TYPE-5 URACIL-DNA GLYCOSYLASE"/>
    <property type="match status" value="1"/>
</dbReference>
<dbReference type="InterPro" id="IPR005122">
    <property type="entry name" value="Uracil-DNA_glycosylase-like"/>
</dbReference>
<keyword evidence="6" id="KW-0479">Metal-binding</keyword>
<name>A0A9Q9HBC8_9RHOB</name>
<keyword evidence="7" id="KW-0227">DNA damage</keyword>
<dbReference type="GO" id="GO:0046872">
    <property type="term" value="F:metal ion binding"/>
    <property type="evidence" value="ECO:0007669"/>
    <property type="project" value="UniProtKB-KW"/>
</dbReference>
<keyword evidence="11" id="KW-0234">DNA repair</keyword>
<dbReference type="SUPFAM" id="SSF52141">
    <property type="entry name" value="Uracil-DNA glycosylase-like"/>
    <property type="match status" value="1"/>
</dbReference>
<dbReference type="PANTHER" id="PTHR33693:SF1">
    <property type="entry name" value="TYPE-4 URACIL-DNA GLYCOSYLASE"/>
    <property type="match status" value="1"/>
</dbReference>
<dbReference type="SMART" id="SM00987">
    <property type="entry name" value="UreE_C"/>
    <property type="match status" value="1"/>
</dbReference>
<dbReference type="SMART" id="SM00986">
    <property type="entry name" value="UDG"/>
    <property type="match status" value="1"/>
</dbReference>
<dbReference type="InterPro" id="IPR005273">
    <property type="entry name" value="Ura-DNA_glyco_family4"/>
</dbReference>